<sequence length="233" mass="24107">MIVFYALGTAATKVLCNSTPSLISALLYKFLLTSEASARLRKACVQTLSNQKWGFNDGKIAKALVFVTLGHFATCLGDTLASELGILSSAQPILVTTLKPCPPGTNGGISLFGTGMSIVGGSIIGATVSILQARFGVVHNIGTASFITVGALAGFTGSMLDSLLGATLQQTLYDADEKKILLDGAAEEQRKLVGVAANNQVVSGLEVLTNNQVNFISSATIALLSGFCGVYIL</sequence>
<reference evidence="1" key="1">
    <citation type="submission" date="2023-04" db="EMBL/GenBank/DDBJ databases">
        <title>Draft Genome sequencing of Naganishia species isolated from polar environments using Oxford Nanopore Technology.</title>
        <authorList>
            <person name="Leo P."/>
            <person name="Venkateswaran K."/>
        </authorList>
    </citation>
    <scope>NUCLEOTIDE SEQUENCE</scope>
    <source>
        <strain evidence="1">MNA-CCFEE 5261</strain>
    </source>
</reference>
<accession>A0ACC2WN14</accession>
<comment type="caution">
    <text evidence="1">The sequence shown here is derived from an EMBL/GenBank/DDBJ whole genome shotgun (WGS) entry which is preliminary data.</text>
</comment>
<dbReference type="Proteomes" id="UP001241377">
    <property type="component" value="Unassembled WGS sequence"/>
</dbReference>
<keyword evidence="2" id="KW-1185">Reference proteome</keyword>
<evidence type="ECO:0000313" key="1">
    <source>
        <dbReference type="EMBL" id="KAJ9112560.1"/>
    </source>
</evidence>
<organism evidence="1 2">
    <name type="scientific">Naganishia cerealis</name>
    <dbReference type="NCBI Taxonomy" id="610337"/>
    <lineage>
        <taxon>Eukaryota</taxon>
        <taxon>Fungi</taxon>
        <taxon>Dikarya</taxon>
        <taxon>Basidiomycota</taxon>
        <taxon>Agaricomycotina</taxon>
        <taxon>Tremellomycetes</taxon>
        <taxon>Filobasidiales</taxon>
        <taxon>Filobasidiaceae</taxon>
        <taxon>Naganishia</taxon>
    </lineage>
</organism>
<proteinExistence type="predicted"/>
<name>A0ACC2WN14_9TREE</name>
<evidence type="ECO:0000313" key="2">
    <source>
        <dbReference type="Proteomes" id="UP001241377"/>
    </source>
</evidence>
<gene>
    <name evidence="1" type="ORF">QFC19_000577</name>
</gene>
<protein>
    <submittedName>
        <fullName evidence="1">Uncharacterized protein</fullName>
    </submittedName>
</protein>
<dbReference type="EMBL" id="JASBWR010000004">
    <property type="protein sequence ID" value="KAJ9112560.1"/>
    <property type="molecule type" value="Genomic_DNA"/>
</dbReference>